<evidence type="ECO:0000313" key="3">
    <source>
        <dbReference type="Proteomes" id="UP000515489"/>
    </source>
</evidence>
<keyword evidence="1" id="KW-0812">Transmembrane</keyword>
<name>A0A7G7W8W5_9BACT</name>
<feature type="transmembrane region" description="Helical" evidence="1">
    <location>
        <begin position="120"/>
        <end position="142"/>
    </location>
</feature>
<dbReference type="Proteomes" id="UP000515489">
    <property type="component" value="Chromosome"/>
</dbReference>
<dbReference type="RefSeq" id="WP_185888713.1">
    <property type="nucleotide sequence ID" value="NZ_CP060202.1"/>
</dbReference>
<evidence type="ECO:0000313" key="2">
    <source>
        <dbReference type="EMBL" id="QNH62808.1"/>
    </source>
</evidence>
<gene>
    <name evidence="2" type="ORF">H4317_03030</name>
</gene>
<proteinExistence type="predicted"/>
<keyword evidence="1" id="KW-0472">Membrane</keyword>
<dbReference type="AlphaFoldDB" id="A0A7G7W8W5"/>
<organism evidence="2 3">
    <name type="scientific">Hymenobacter sediminicola</name>
    <dbReference type="NCBI Taxonomy" id="2761579"/>
    <lineage>
        <taxon>Bacteria</taxon>
        <taxon>Pseudomonadati</taxon>
        <taxon>Bacteroidota</taxon>
        <taxon>Cytophagia</taxon>
        <taxon>Cytophagales</taxon>
        <taxon>Hymenobacteraceae</taxon>
        <taxon>Hymenobacter</taxon>
    </lineage>
</organism>
<keyword evidence="3" id="KW-1185">Reference proteome</keyword>
<evidence type="ECO:0000256" key="1">
    <source>
        <dbReference type="SAM" id="Phobius"/>
    </source>
</evidence>
<dbReference type="EMBL" id="CP060202">
    <property type="protein sequence ID" value="QNH62808.1"/>
    <property type="molecule type" value="Genomic_DNA"/>
</dbReference>
<sequence>MPARLPRRILVLTVLILGSALSFLFSPPPQTPDEFWGLYIPLGEQAGFILNKDSYGYIQAAEEPGRLLQQNEERQSRPLYVLLGTALGYPLRAVLPILVDEASVRAAVGPDVPLSDRALIGFYPAFVLLNFGVLLTSLLLFVRLYSPLTKGTGNLLTLGCLLVFLVSNPIVKAFFWTAHQQMFCFFTPLFCLWLLERFRQRPPRPVQWLGWALATGLLPLVYGNFVLVLPVLLYALGRQSGQRWPRKQMWSLAAGTVLLFLLPTVGWILLLKLRGVTYYNHEMARYHQLVWLAEAAQTSPAEFLTTVGQKLLEFAGTLSGLVGWLLAVPLLWLAARRRRQPMTPVVADAVFLLLLFGAFLAALGYYNERLTFTLQPLLLCLSAAALAHLQGLGQRIGLVVTVLAWHTYQVLSYGPFS</sequence>
<evidence type="ECO:0008006" key="4">
    <source>
        <dbReference type="Google" id="ProtNLM"/>
    </source>
</evidence>
<dbReference type="KEGG" id="hsk:H4317_03030"/>
<protein>
    <recommendedName>
        <fullName evidence="4">Glycosyltransferase RgtA/B/C/D-like domain-containing protein</fullName>
    </recommendedName>
</protein>
<accession>A0A7G7W8W5</accession>
<keyword evidence="1" id="KW-1133">Transmembrane helix</keyword>
<feature type="transmembrane region" description="Helical" evidence="1">
    <location>
        <begin position="345"/>
        <end position="366"/>
    </location>
</feature>
<feature type="transmembrane region" description="Helical" evidence="1">
    <location>
        <begin position="211"/>
        <end position="237"/>
    </location>
</feature>
<feature type="transmembrane region" description="Helical" evidence="1">
    <location>
        <begin position="154"/>
        <end position="175"/>
    </location>
</feature>
<feature type="transmembrane region" description="Helical" evidence="1">
    <location>
        <begin position="249"/>
        <end position="270"/>
    </location>
</feature>
<feature type="transmembrane region" description="Helical" evidence="1">
    <location>
        <begin position="314"/>
        <end position="333"/>
    </location>
</feature>
<reference evidence="2 3" key="1">
    <citation type="submission" date="2020-08" db="EMBL/GenBank/DDBJ databases">
        <title>Hymenobacter sp. S2-20-2 genome sequencing.</title>
        <authorList>
            <person name="Jin L."/>
        </authorList>
    </citation>
    <scope>NUCLEOTIDE SEQUENCE [LARGE SCALE GENOMIC DNA]</scope>
    <source>
        <strain evidence="2 3">S2-20-2</strain>
    </source>
</reference>